<dbReference type="InterPro" id="IPR011032">
    <property type="entry name" value="GroES-like_sf"/>
</dbReference>
<keyword evidence="3 5" id="KW-0862">Zinc</keyword>
<dbReference type="Pfam" id="PF08240">
    <property type="entry name" value="ADH_N"/>
    <property type="match status" value="1"/>
</dbReference>
<dbReference type="RefSeq" id="WP_104614191.1">
    <property type="nucleotide sequence ID" value="NZ_CP167817.1"/>
</dbReference>
<dbReference type="InterPro" id="IPR013154">
    <property type="entry name" value="ADH-like_N"/>
</dbReference>
<name>A0A2S7CCH8_9XANT</name>
<dbReference type="SUPFAM" id="SSF50129">
    <property type="entry name" value="GroES-like"/>
    <property type="match status" value="1"/>
</dbReference>
<sequence>MTFANPHTSGASRTTRAYAALEKEGAMVPWQFERRAVRATDVAIKVLFCGVCHSDLHSVNKWASEYPLVPGHEIVGEVIELGAEVEGFTLGQRVMIGTIVDSCRHCAPCQAHDEVYCHAFPTLTFDGVDRVDGSRTRGGYSEYYVSDARFVYPLPDGLDPAGAAPLLCAGITCFAPLHRYGIGPGHTVGVVGIGGLGHLGIKFARAMGAHVVAFTTSPKKAAEAHRLGAHEVVVSTDAAQMQAQAYRFDFILDTVSRSYPMNDMLKALNLDGTLCTLGLPDQLDFRPVLLAMGRRKVTSSGTGGTADTHSMLAFCQQHGIVADIELIKLQDINAAFERVHNNDVHYRFVIDLQASAL</sequence>
<evidence type="ECO:0000259" key="6">
    <source>
        <dbReference type="SMART" id="SM00829"/>
    </source>
</evidence>
<comment type="cofactor">
    <cofactor evidence="1 5">
        <name>Zn(2+)</name>
        <dbReference type="ChEBI" id="CHEBI:29105"/>
    </cofactor>
</comment>
<accession>A0A2S7CCH8</accession>
<protein>
    <submittedName>
        <fullName evidence="7">Alcohol dehydrogenase</fullName>
    </submittedName>
</protein>
<organism evidence="7 8">
    <name type="scientific">Xanthomonas dyei</name>
    <dbReference type="NCBI Taxonomy" id="743699"/>
    <lineage>
        <taxon>Bacteria</taxon>
        <taxon>Pseudomonadati</taxon>
        <taxon>Pseudomonadota</taxon>
        <taxon>Gammaproteobacteria</taxon>
        <taxon>Lysobacterales</taxon>
        <taxon>Lysobacteraceae</taxon>
        <taxon>Xanthomonas</taxon>
    </lineage>
</organism>
<keyword evidence="2 5" id="KW-0479">Metal-binding</keyword>
<dbReference type="GO" id="GO:0008106">
    <property type="term" value="F:alcohol dehydrogenase (NADP+) activity"/>
    <property type="evidence" value="ECO:0007669"/>
    <property type="project" value="UniProtKB-ARBA"/>
</dbReference>
<comment type="similarity">
    <text evidence="5">Belongs to the zinc-containing alcohol dehydrogenase family.</text>
</comment>
<dbReference type="Proteomes" id="UP000238908">
    <property type="component" value="Unassembled WGS sequence"/>
</dbReference>
<dbReference type="InterPro" id="IPR036291">
    <property type="entry name" value="NAD(P)-bd_dom_sf"/>
</dbReference>
<dbReference type="InterPro" id="IPR029752">
    <property type="entry name" value="D-isomer_DH_CS1"/>
</dbReference>
<dbReference type="SUPFAM" id="SSF51735">
    <property type="entry name" value="NAD(P)-binding Rossmann-fold domains"/>
    <property type="match status" value="1"/>
</dbReference>
<dbReference type="PANTHER" id="PTHR42683">
    <property type="entry name" value="ALDEHYDE REDUCTASE"/>
    <property type="match status" value="1"/>
</dbReference>
<evidence type="ECO:0000256" key="5">
    <source>
        <dbReference type="RuleBase" id="RU361277"/>
    </source>
</evidence>
<dbReference type="PROSITE" id="PS00059">
    <property type="entry name" value="ADH_ZINC"/>
    <property type="match status" value="1"/>
</dbReference>
<dbReference type="InterPro" id="IPR047109">
    <property type="entry name" value="CAD-like"/>
</dbReference>
<keyword evidence="4" id="KW-0560">Oxidoreductase</keyword>
<dbReference type="FunFam" id="3.40.50.720:FF:000022">
    <property type="entry name" value="Cinnamyl alcohol dehydrogenase"/>
    <property type="match status" value="1"/>
</dbReference>
<evidence type="ECO:0000256" key="4">
    <source>
        <dbReference type="ARBA" id="ARBA00023002"/>
    </source>
</evidence>
<evidence type="ECO:0000256" key="1">
    <source>
        <dbReference type="ARBA" id="ARBA00001947"/>
    </source>
</evidence>
<dbReference type="InterPro" id="IPR013149">
    <property type="entry name" value="ADH-like_C"/>
</dbReference>
<dbReference type="PROSITE" id="PS00065">
    <property type="entry name" value="D_2_HYDROXYACID_DH_1"/>
    <property type="match status" value="1"/>
</dbReference>
<dbReference type="Gene3D" id="3.40.50.720">
    <property type="entry name" value="NAD(P)-binding Rossmann-like Domain"/>
    <property type="match status" value="1"/>
</dbReference>
<dbReference type="GO" id="GO:0008270">
    <property type="term" value="F:zinc ion binding"/>
    <property type="evidence" value="ECO:0007669"/>
    <property type="project" value="InterPro"/>
</dbReference>
<dbReference type="InterPro" id="IPR020843">
    <property type="entry name" value="ER"/>
</dbReference>
<gene>
    <name evidence="7" type="ORF">XdyCFBP7245_02365</name>
</gene>
<dbReference type="InterPro" id="IPR002328">
    <property type="entry name" value="ADH_Zn_CS"/>
</dbReference>
<evidence type="ECO:0000256" key="3">
    <source>
        <dbReference type="ARBA" id="ARBA00022833"/>
    </source>
</evidence>
<reference evidence="7 8" key="1">
    <citation type="submission" date="2016-08" db="EMBL/GenBank/DDBJ databases">
        <authorList>
            <person name="Seilhamer J.J."/>
        </authorList>
    </citation>
    <scope>NUCLEOTIDE SEQUENCE [LARGE SCALE GENOMIC DNA]</scope>
    <source>
        <strain evidence="7 8">CFBP7245</strain>
    </source>
</reference>
<comment type="caution">
    <text evidence="7">The sequence shown here is derived from an EMBL/GenBank/DDBJ whole genome shotgun (WGS) entry which is preliminary data.</text>
</comment>
<dbReference type="AlphaFoldDB" id="A0A2S7CCH8"/>
<dbReference type="Gene3D" id="3.90.180.10">
    <property type="entry name" value="Medium-chain alcohol dehydrogenases, catalytic domain"/>
    <property type="match status" value="1"/>
</dbReference>
<evidence type="ECO:0000313" key="7">
    <source>
        <dbReference type="EMBL" id="PPU59274.1"/>
    </source>
</evidence>
<dbReference type="SMART" id="SM00829">
    <property type="entry name" value="PKS_ER"/>
    <property type="match status" value="1"/>
</dbReference>
<dbReference type="Pfam" id="PF00107">
    <property type="entry name" value="ADH_zinc_N"/>
    <property type="match status" value="1"/>
</dbReference>
<feature type="domain" description="Enoyl reductase (ER)" evidence="6">
    <location>
        <begin position="19"/>
        <end position="350"/>
    </location>
</feature>
<proteinExistence type="inferred from homology"/>
<evidence type="ECO:0000313" key="8">
    <source>
        <dbReference type="Proteomes" id="UP000238908"/>
    </source>
</evidence>
<dbReference type="CDD" id="cd05283">
    <property type="entry name" value="CAD1"/>
    <property type="match status" value="1"/>
</dbReference>
<dbReference type="EMBL" id="MDEE01000001">
    <property type="protein sequence ID" value="PPU59274.1"/>
    <property type="molecule type" value="Genomic_DNA"/>
</dbReference>
<evidence type="ECO:0000256" key="2">
    <source>
        <dbReference type="ARBA" id="ARBA00022723"/>
    </source>
</evidence>